<reference evidence="2" key="2">
    <citation type="journal article" date="2015" name="Data Brief">
        <title>Shoot transcriptome of the giant reed, Arundo donax.</title>
        <authorList>
            <person name="Barrero R.A."/>
            <person name="Guerrero F.D."/>
            <person name="Moolhuijzen P."/>
            <person name="Goolsby J.A."/>
            <person name="Tidwell J."/>
            <person name="Bellgard S.E."/>
            <person name="Bellgard M.I."/>
        </authorList>
    </citation>
    <scope>NUCLEOTIDE SEQUENCE</scope>
    <source>
        <tissue evidence="2">Shoot tissue taken approximately 20 cm above the soil surface</tissue>
    </source>
</reference>
<name>A0A0A9DE52_ARUDO</name>
<sequence>MRGSCRGPNRAGEAGGAGRSPPVAAAHGRRSSPPGA</sequence>
<evidence type="ECO:0000256" key="1">
    <source>
        <dbReference type="SAM" id="MobiDB-lite"/>
    </source>
</evidence>
<proteinExistence type="predicted"/>
<accession>A0A0A9DE52</accession>
<evidence type="ECO:0000313" key="2">
    <source>
        <dbReference type="EMBL" id="JAD84963.1"/>
    </source>
</evidence>
<reference evidence="2" key="1">
    <citation type="submission" date="2014-09" db="EMBL/GenBank/DDBJ databases">
        <authorList>
            <person name="Magalhaes I.L.F."/>
            <person name="Oliveira U."/>
            <person name="Santos F.R."/>
            <person name="Vidigal T.H.D.A."/>
            <person name="Brescovit A.D."/>
            <person name="Santos A.J."/>
        </authorList>
    </citation>
    <scope>NUCLEOTIDE SEQUENCE</scope>
    <source>
        <tissue evidence="2">Shoot tissue taken approximately 20 cm above the soil surface</tissue>
    </source>
</reference>
<dbReference type="AlphaFoldDB" id="A0A0A9DE52"/>
<dbReference type="EMBL" id="GBRH01212932">
    <property type="protein sequence ID" value="JAD84963.1"/>
    <property type="molecule type" value="Transcribed_RNA"/>
</dbReference>
<organism evidence="2">
    <name type="scientific">Arundo donax</name>
    <name type="common">Giant reed</name>
    <name type="synonym">Donax arundinaceus</name>
    <dbReference type="NCBI Taxonomy" id="35708"/>
    <lineage>
        <taxon>Eukaryota</taxon>
        <taxon>Viridiplantae</taxon>
        <taxon>Streptophyta</taxon>
        <taxon>Embryophyta</taxon>
        <taxon>Tracheophyta</taxon>
        <taxon>Spermatophyta</taxon>
        <taxon>Magnoliopsida</taxon>
        <taxon>Liliopsida</taxon>
        <taxon>Poales</taxon>
        <taxon>Poaceae</taxon>
        <taxon>PACMAD clade</taxon>
        <taxon>Arundinoideae</taxon>
        <taxon>Arundineae</taxon>
        <taxon>Arundo</taxon>
    </lineage>
</organism>
<protein>
    <submittedName>
        <fullName evidence="2">Uncharacterized protein</fullName>
    </submittedName>
</protein>
<feature type="region of interest" description="Disordered" evidence="1">
    <location>
        <begin position="1"/>
        <end position="36"/>
    </location>
</feature>